<keyword evidence="11 15" id="KW-0472">Membrane</keyword>
<dbReference type="GO" id="GO:0046872">
    <property type="term" value="F:metal ion binding"/>
    <property type="evidence" value="ECO:0007669"/>
    <property type="project" value="UniProtKB-KW"/>
</dbReference>
<evidence type="ECO:0000313" key="18">
    <source>
        <dbReference type="Proteomes" id="UP001142610"/>
    </source>
</evidence>
<feature type="binding site" evidence="13">
    <location>
        <begin position="21"/>
        <end position="28"/>
    </location>
    <ligand>
        <name>GTP</name>
        <dbReference type="ChEBI" id="CHEBI:37565"/>
        <label>1</label>
    </ligand>
</feature>
<keyword evidence="3" id="KW-1003">Cell membrane</keyword>
<feature type="transmembrane region" description="Helical" evidence="15">
    <location>
        <begin position="386"/>
        <end position="407"/>
    </location>
</feature>
<comment type="caution">
    <text evidence="17">The sequence shown here is derived from an EMBL/GenBank/DDBJ whole genome shotgun (WGS) entry which is preliminary data.</text>
</comment>
<evidence type="ECO:0000256" key="6">
    <source>
        <dbReference type="ARBA" id="ARBA00022741"/>
    </source>
</evidence>
<name>A0A9X2L6G6_9PROT</name>
<evidence type="ECO:0000313" key="17">
    <source>
        <dbReference type="EMBL" id="MCQ8183935.1"/>
    </source>
</evidence>
<feature type="transmembrane region" description="Helical" evidence="15">
    <location>
        <begin position="348"/>
        <end position="374"/>
    </location>
</feature>
<dbReference type="InterPro" id="IPR006073">
    <property type="entry name" value="GTP-bd"/>
</dbReference>
<evidence type="ECO:0000256" key="2">
    <source>
        <dbReference type="ARBA" id="ARBA00022448"/>
    </source>
</evidence>
<dbReference type="InterPro" id="IPR003373">
    <property type="entry name" value="Fe2_transport_prot-B"/>
</dbReference>
<comment type="function">
    <text evidence="15">Probable transporter of a GTP-driven Fe(2+) uptake system.</text>
</comment>
<dbReference type="InterPro" id="IPR027417">
    <property type="entry name" value="P-loop_NTPase"/>
</dbReference>
<dbReference type="PROSITE" id="PS51711">
    <property type="entry name" value="G_FEOB"/>
    <property type="match status" value="1"/>
</dbReference>
<keyword evidence="14" id="KW-0479">Metal-binding</keyword>
<dbReference type="Pfam" id="PF07670">
    <property type="entry name" value="Gate"/>
    <property type="match status" value="2"/>
</dbReference>
<dbReference type="GO" id="GO:0005886">
    <property type="term" value="C:plasma membrane"/>
    <property type="evidence" value="ECO:0007669"/>
    <property type="project" value="UniProtKB-SubCell"/>
</dbReference>
<feature type="domain" description="FeoB-type G" evidence="16">
    <location>
        <begin position="14"/>
        <end position="180"/>
    </location>
</feature>
<accession>A0A9X2L6G6</accession>
<keyword evidence="4 15" id="KW-0410">Iron transport</keyword>
<dbReference type="InterPro" id="IPR050860">
    <property type="entry name" value="FeoB_GTPase"/>
</dbReference>
<feature type="transmembrane region" description="Helical" evidence="15">
    <location>
        <begin position="540"/>
        <end position="562"/>
    </location>
</feature>
<keyword evidence="6 13" id="KW-0547">Nucleotide-binding</keyword>
<dbReference type="NCBIfam" id="TIGR00437">
    <property type="entry name" value="feoB"/>
    <property type="match status" value="1"/>
</dbReference>
<dbReference type="AlphaFoldDB" id="A0A9X2L6G6"/>
<evidence type="ECO:0000256" key="7">
    <source>
        <dbReference type="ARBA" id="ARBA00022989"/>
    </source>
</evidence>
<keyword evidence="2 15" id="KW-0813">Transport</keyword>
<keyword evidence="7 15" id="KW-1133">Transmembrane helix</keyword>
<feature type="binding site" evidence="14">
    <location>
        <position position="32"/>
    </location>
    <ligand>
        <name>Mg(2+)</name>
        <dbReference type="ChEBI" id="CHEBI:18420"/>
        <label>2</label>
    </ligand>
</feature>
<keyword evidence="10 13" id="KW-0342">GTP-binding</keyword>
<dbReference type="InterPro" id="IPR030389">
    <property type="entry name" value="G_FEOB_dom"/>
</dbReference>
<dbReference type="GO" id="GO:0005525">
    <property type="term" value="F:GTP binding"/>
    <property type="evidence" value="ECO:0007669"/>
    <property type="project" value="UniProtKB-KW"/>
</dbReference>
<proteinExistence type="inferred from homology"/>
<organism evidence="17 18">
    <name type="scientific">Parvularcula maris</name>
    <dbReference type="NCBI Taxonomy" id="2965077"/>
    <lineage>
        <taxon>Bacteria</taxon>
        <taxon>Pseudomonadati</taxon>
        <taxon>Pseudomonadota</taxon>
        <taxon>Alphaproteobacteria</taxon>
        <taxon>Parvularculales</taxon>
        <taxon>Parvularculaceae</taxon>
        <taxon>Parvularcula</taxon>
    </lineage>
</organism>
<evidence type="ECO:0000256" key="10">
    <source>
        <dbReference type="ARBA" id="ARBA00023134"/>
    </source>
</evidence>
<evidence type="ECO:0000256" key="15">
    <source>
        <dbReference type="RuleBase" id="RU362098"/>
    </source>
</evidence>
<dbReference type="PANTHER" id="PTHR43185">
    <property type="entry name" value="FERROUS IRON TRANSPORT PROTEIN B"/>
    <property type="match status" value="1"/>
</dbReference>
<feature type="transmembrane region" description="Helical" evidence="15">
    <location>
        <begin position="574"/>
        <end position="595"/>
    </location>
</feature>
<dbReference type="PRINTS" id="PR00326">
    <property type="entry name" value="GTP1OBG"/>
</dbReference>
<protein>
    <recommendedName>
        <fullName evidence="12 15">Ferrous iron transport protein B</fullName>
    </recommendedName>
</protein>
<evidence type="ECO:0000259" key="16">
    <source>
        <dbReference type="PROSITE" id="PS51711"/>
    </source>
</evidence>
<feature type="transmembrane region" description="Helical" evidence="15">
    <location>
        <begin position="269"/>
        <end position="294"/>
    </location>
</feature>
<dbReference type="RefSeq" id="WP_256617739.1">
    <property type="nucleotide sequence ID" value="NZ_JANIBC010000001.1"/>
</dbReference>
<evidence type="ECO:0000256" key="4">
    <source>
        <dbReference type="ARBA" id="ARBA00022496"/>
    </source>
</evidence>
<feature type="binding site" evidence="13">
    <location>
        <begin position="63"/>
        <end position="66"/>
    </location>
    <ligand>
        <name>GTP</name>
        <dbReference type="ChEBI" id="CHEBI:37565"/>
        <label>1</label>
    </ligand>
</feature>
<dbReference type="EMBL" id="JANIBC010000001">
    <property type="protein sequence ID" value="MCQ8183935.1"/>
    <property type="molecule type" value="Genomic_DNA"/>
</dbReference>
<keyword evidence="14" id="KW-0460">Magnesium</keyword>
<dbReference type="Pfam" id="PF07664">
    <property type="entry name" value="FeoB_C"/>
    <property type="match status" value="1"/>
</dbReference>
<feature type="binding site" evidence="14">
    <location>
        <position position="35"/>
    </location>
    <ligand>
        <name>Mg(2+)</name>
        <dbReference type="ChEBI" id="CHEBI:18420"/>
        <label>2</label>
    </ligand>
</feature>
<evidence type="ECO:0000256" key="1">
    <source>
        <dbReference type="ARBA" id="ARBA00004651"/>
    </source>
</evidence>
<feature type="transmembrane region" description="Helical" evidence="15">
    <location>
        <begin position="214"/>
        <end position="238"/>
    </location>
</feature>
<keyword evidence="18" id="KW-1185">Reference proteome</keyword>
<keyword evidence="5 15" id="KW-0812">Transmembrane</keyword>
<keyword evidence="8 15" id="KW-0408">Iron</keyword>
<dbReference type="Pfam" id="PF02421">
    <property type="entry name" value="FeoB_N"/>
    <property type="match status" value="1"/>
</dbReference>
<dbReference type="GO" id="GO:0015093">
    <property type="term" value="F:ferrous iron transmembrane transporter activity"/>
    <property type="evidence" value="ECO:0007669"/>
    <property type="project" value="UniProtKB-UniRule"/>
</dbReference>
<feature type="binding site" evidence="14">
    <location>
        <position position="33"/>
    </location>
    <ligand>
        <name>Mg(2+)</name>
        <dbReference type="ChEBI" id="CHEBI:18420"/>
        <label>2</label>
    </ligand>
</feature>
<evidence type="ECO:0000256" key="13">
    <source>
        <dbReference type="PIRSR" id="PIRSR603373-1"/>
    </source>
</evidence>
<evidence type="ECO:0000256" key="12">
    <source>
        <dbReference type="NCBIfam" id="TIGR00437"/>
    </source>
</evidence>
<feature type="binding site" evidence="13">
    <location>
        <begin position="128"/>
        <end position="131"/>
    </location>
    <ligand>
        <name>GTP</name>
        <dbReference type="ChEBI" id="CHEBI:37565"/>
        <label>1</label>
    </ligand>
</feature>
<evidence type="ECO:0000256" key="9">
    <source>
        <dbReference type="ARBA" id="ARBA00023065"/>
    </source>
</evidence>
<dbReference type="PANTHER" id="PTHR43185:SF1">
    <property type="entry name" value="FE(2+) TRANSPORTER FEOB"/>
    <property type="match status" value="1"/>
</dbReference>
<feature type="binding site" evidence="14">
    <location>
        <position position="36"/>
    </location>
    <ligand>
        <name>Mg(2+)</name>
        <dbReference type="ChEBI" id="CHEBI:18420"/>
        <label>2</label>
    </ligand>
</feature>
<evidence type="ECO:0000256" key="3">
    <source>
        <dbReference type="ARBA" id="ARBA00022475"/>
    </source>
</evidence>
<dbReference type="Proteomes" id="UP001142610">
    <property type="component" value="Unassembled WGS sequence"/>
</dbReference>
<keyword evidence="9" id="KW-0406">Ion transport</keyword>
<dbReference type="SUPFAM" id="SSF52540">
    <property type="entry name" value="P-loop containing nucleoside triphosphate hydrolases"/>
    <property type="match status" value="1"/>
</dbReference>
<feature type="binding site" evidence="13">
    <location>
        <begin position="46"/>
        <end position="50"/>
    </location>
    <ligand>
        <name>GTP</name>
        <dbReference type="ChEBI" id="CHEBI:37565"/>
        <label>1</label>
    </ligand>
</feature>
<gene>
    <name evidence="17" type="primary">feoB</name>
    <name evidence="17" type="ORF">NOG11_00895</name>
</gene>
<evidence type="ECO:0000256" key="8">
    <source>
        <dbReference type="ARBA" id="ARBA00023004"/>
    </source>
</evidence>
<reference evidence="17" key="1">
    <citation type="submission" date="2022-07" db="EMBL/GenBank/DDBJ databases">
        <title>Parvularcula maris sp. nov., an algicidal bacterium isolated from seawater.</title>
        <authorList>
            <person name="Li F."/>
        </authorList>
    </citation>
    <scope>NUCLEOTIDE SEQUENCE</scope>
    <source>
        <strain evidence="17">BGMRC 0090</strain>
    </source>
</reference>
<comment type="similarity">
    <text evidence="15">Belongs to the TRAFAC class TrmE-Era-EngA-EngB-Septin-like GTPase superfamily. FeoB GTPase (TC 9.A.8) family.</text>
</comment>
<evidence type="ECO:0000256" key="5">
    <source>
        <dbReference type="ARBA" id="ARBA00022692"/>
    </source>
</evidence>
<dbReference type="InterPro" id="IPR011642">
    <property type="entry name" value="Gate_dom"/>
</dbReference>
<comment type="caution">
    <text evidence="15">Lacks conserved residue(s) required for the propagation of feature annotation.</text>
</comment>
<sequence>MSPLDTAPPVEADEKTVALVGPPNVGKSTLFNGLTGGRAKIGNYPGVTVEFAEGQLGEARIIDLPGIASLTPRGADSRVTLDVIGGRSEALPRPDMLVIVLDAGQLRRQMPFAREVLALGIPSIVALNMSDLAMRDGFVFDTGALSTALGVPVFATTAPRKAGRTAIGEAIELGRAAISKSDLAPAKELTELAVTAEPAETKAGAADRILLHPVAGLAILTAVLFLVFQSVFAFAAWPMEQIEAGAAALAGLVEAAVPEGWLQSLLVDGIIAGVGSVVIFLPQILILFFFLLVLEMSGYMARAAFLTDELMRRAGLSGRAVIPLLSSFACAIPGMMAARTMEGERDRLVTILVAPLMTCSARLPVYAVLIAAFVPATKTGPLSTQGLVLFGLYLAAVVSGLVVALALKKFVAPGARQTLIMELPSYKWPQPQDLALGLWRRSVVFLRRAGTIIFTVSVVLWFLISYPGDTLRESFAGRLGGLIEPLFKPIGFTLEMVIALVPGLAAREVAVGALGTVYAVQNAEENEAGLAAVLQNEWSLAAALAFLAWYVFAPQCISTIAVARRETNSWKWTWFMVGYLFALAYLAAGITYWTARVFGA</sequence>
<evidence type="ECO:0000256" key="11">
    <source>
        <dbReference type="ARBA" id="ARBA00023136"/>
    </source>
</evidence>
<comment type="subcellular location">
    <subcellularLocation>
        <location evidence="15">Cell inner membrane</location>
        <topology evidence="15">Multi-pass membrane protein</topology>
    </subcellularLocation>
    <subcellularLocation>
        <location evidence="1">Cell membrane</location>
        <topology evidence="1">Multi-pass membrane protein</topology>
    </subcellularLocation>
</comment>
<dbReference type="InterPro" id="IPR011640">
    <property type="entry name" value="Fe2_transport_prot_B_C"/>
</dbReference>
<evidence type="ECO:0000256" key="14">
    <source>
        <dbReference type="PIRSR" id="PIRSR603373-2"/>
    </source>
</evidence>
<feature type="transmembrane region" description="Helical" evidence="15">
    <location>
        <begin position="445"/>
        <end position="464"/>
    </location>
</feature>
<dbReference type="Gene3D" id="3.40.50.300">
    <property type="entry name" value="P-loop containing nucleotide triphosphate hydrolases"/>
    <property type="match status" value="1"/>
</dbReference>